<dbReference type="AlphaFoldDB" id="A0ABD0K748"/>
<dbReference type="EMBL" id="JACVVK020000239">
    <property type="protein sequence ID" value="KAK7482708.1"/>
    <property type="molecule type" value="Genomic_DNA"/>
</dbReference>
<accession>A0ABD0K748</accession>
<name>A0ABD0K748_9CAEN</name>
<sequence length="96" mass="10892">MGEKQNNCEQVRVKFRKYDSRGDYSRRTVTTTPAAMKPSSAMTQQMKNNRCVDFPSSESRDMPTPLFFPFSSTTITLWAECPSVRVVKTTGVVCRS</sequence>
<organism evidence="1 2">
    <name type="scientific">Batillaria attramentaria</name>
    <dbReference type="NCBI Taxonomy" id="370345"/>
    <lineage>
        <taxon>Eukaryota</taxon>
        <taxon>Metazoa</taxon>
        <taxon>Spiralia</taxon>
        <taxon>Lophotrochozoa</taxon>
        <taxon>Mollusca</taxon>
        <taxon>Gastropoda</taxon>
        <taxon>Caenogastropoda</taxon>
        <taxon>Sorbeoconcha</taxon>
        <taxon>Cerithioidea</taxon>
        <taxon>Batillariidae</taxon>
        <taxon>Batillaria</taxon>
    </lineage>
</organism>
<evidence type="ECO:0000313" key="1">
    <source>
        <dbReference type="EMBL" id="KAK7482708.1"/>
    </source>
</evidence>
<reference evidence="1 2" key="1">
    <citation type="journal article" date="2023" name="Sci. Data">
        <title>Genome assembly of the Korean intertidal mud-creeper Batillaria attramentaria.</title>
        <authorList>
            <person name="Patra A.K."/>
            <person name="Ho P.T."/>
            <person name="Jun S."/>
            <person name="Lee S.J."/>
            <person name="Kim Y."/>
            <person name="Won Y.J."/>
        </authorList>
    </citation>
    <scope>NUCLEOTIDE SEQUENCE [LARGE SCALE GENOMIC DNA]</scope>
    <source>
        <strain evidence="1">Wonlab-2016</strain>
    </source>
</reference>
<protein>
    <submittedName>
        <fullName evidence="1">Uncharacterized protein</fullName>
    </submittedName>
</protein>
<evidence type="ECO:0000313" key="2">
    <source>
        <dbReference type="Proteomes" id="UP001519460"/>
    </source>
</evidence>
<keyword evidence="2" id="KW-1185">Reference proteome</keyword>
<dbReference type="Proteomes" id="UP001519460">
    <property type="component" value="Unassembled WGS sequence"/>
</dbReference>
<comment type="caution">
    <text evidence="1">The sequence shown here is derived from an EMBL/GenBank/DDBJ whole genome shotgun (WGS) entry which is preliminary data.</text>
</comment>
<proteinExistence type="predicted"/>
<gene>
    <name evidence="1" type="ORF">BaRGS_00026006</name>
</gene>